<reference evidence="2" key="1">
    <citation type="submission" date="2021-06" db="EMBL/GenBank/DDBJ databases">
        <authorList>
            <person name="Kallberg Y."/>
            <person name="Tangrot J."/>
            <person name="Rosling A."/>
        </authorList>
    </citation>
    <scope>NUCLEOTIDE SEQUENCE</scope>
    <source>
        <strain evidence="2">IN212</strain>
    </source>
</reference>
<keyword evidence="3" id="KW-1185">Reference proteome</keyword>
<dbReference type="AlphaFoldDB" id="A0A9N8VXJ4"/>
<protein>
    <submittedName>
        <fullName evidence="2">11998_t:CDS:1</fullName>
    </submittedName>
</protein>
<dbReference type="Proteomes" id="UP000789396">
    <property type="component" value="Unassembled WGS sequence"/>
</dbReference>
<comment type="caution">
    <text evidence="2">The sequence shown here is derived from an EMBL/GenBank/DDBJ whole genome shotgun (WGS) entry which is preliminary data.</text>
</comment>
<proteinExistence type="predicted"/>
<dbReference type="OrthoDB" id="2445069at2759"/>
<evidence type="ECO:0000313" key="2">
    <source>
        <dbReference type="EMBL" id="CAG8466390.1"/>
    </source>
</evidence>
<dbReference type="EMBL" id="CAJVPZ010000472">
    <property type="protein sequence ID" value="CAG8466390.1"/>
    <property type="molecule type" value="Genomic_DNA"/>
</dbReference>
<organism evidence="2 3">
    <name type="scientific">Racocetra fulgida</name>
    <dbReference type="NCBI Taxonomy" id="60492"/>
    <lineage>
        <taxon>Eukaryota</taxon>
        <taxon>Fungi</taxon>
        <taxon>Fungi incertae sedis</taxon>
        <taxon>Mucoromycota</taxon>
        <taxon>Glomeromycotina</taxon>
        <taxon>Glomeromycetes</taxon>
        <taxon>Diversisporales</taxon>
        <taxon>Gigasporaceae</taxon>
        <taxon>Racocetra</taxon>
    </lineage>
</organism>
<evidence type="ECO:0000313" key="3">
    <source>
        <dbReference type="Proteomes" id="UP000789396"/>
    </source>
</evidence>
<feature type="region of interest" description="Disordered" evidence="1">
    <location>
        <begin position="31"/>
        <end position="50"/>
    </location>
</feature>
<feature type="non-terminal residue" evidence="2">
    <location>
        <position position="1"/>
    </location>
</feature>
<gene>
    <name evidence="2" type="ORF">RFULGI_LOCUS917</name>
</gene>
<name>A0A9N8VXJ4_9GLOM</name>
<sequence>SDMNISDHELDDTINRIMDATDGVGEIWEMENDDISQDSQNGEKSKTNNIPVDSYEAWQKNLEKAGLSYIRHEHKAGVD</sequence>
<evidence type="ECO:0000256" key="1">
    <source>
        <dbReference type="SAM" id="MobiDB-lite"/>
    </source>
</evidence>
<accession>A0A9N8VXJ4</accession>